<dbReference type="InterPro" id="IPR017853">
    <property type="entry name" value="GH"/>
</dbReference>
<proteinExistence type="predicted"/>
<accession>A0A1I7RWW2</accession>
<dbReference type="GO" id="GO:0045087">
    <property type="term" value="P:innate immune response"/>
    <property type="evidence" value="ECO:0007669"/>
    <property type="project" value="TreeGrafter"/>
</dbReference>
<dbReference type="SMR" id="A0A1I7RWW2"/>
<sequence>MSKLVCLALLVSAASALPSNATFGAAPAAFGVDSTYPLTDSIASCLKRSGYFAGFFRVGNKATVDSTGVDNAYKANRAGLKFELFITPNPQGYADRQLYDAYDYAKKNNINLARIWLQITSPISWDRSQSNNVRFINDFVRAGRNRNVKVSFYTNWYDYEEITGNSRAIANAEIWYWHVLGAGSNGETARDYNDYRTFGPFTGWPIAKQYGVAETPCNYRANQNVFAGSGVTVAGAEDIIPIGMGASIVQIQDNKTKQ</sequence>
<dbReference type="eggNOG" id="ENOG502S5RB">
    <property type="taxonomic scope" value="Eukaryota"/>
</dbReference>
<protein>
    <submittedName>
        <fullName evidence="2">(pine wood nematode) hypothetical protein</fullName>
    </submittedName>
</protein>
<feature type="signal peptide" evidence="1">
    <location>
        <begin position="1"/>
        <end position="16"/>
    </location>
</feature>
<dbReference type="GO" id="GO:0007165">
    <property type="term" value="P:signal transduction"/>
    <property type="evidence" value="ECO:0007669"/>
    <property type="project" value="TreeGrafter"/>
</dbReference>
<dbReference type="EMBL" id="CAJFCV020000005">
    <property type="protein sequence ID" value="CAG9121155.1"/>
    <property type="molecule type" value="Genomic_DNA"/>
</dbReference>
<dbReference type="Proteomes" id="UP000095284">
    <property type="component" value="Unplaced"/>
</dbReference>
<dbReference type="AlphaFoldDB" id="A0A1I7RWW2"/>
<evidence type="ECO:0000313" key="4">
    <source>
        <dbReference type="Proteomes" id="UP000659654"/>
    </source>
</evidence>
<dbReference type="OrthoDB" id="25039at2759"/>
<dbReference type="Proteomes" id="UP000659654">
    <property type="component" value="Unassembled WGS sequence"/>
</dbReference>
<dbReference type="PANTHER" id="PTHR23208">
    <property type="entry name" value="LYSOZYME PROTEIN"/>
    <property type="match status" value="1"/>
</dbReference>
<gene>
    <name evidence="2" type="ORF">BXYJ_LOCUS10887</name>
</gene>
<reference evidence="5" key="1">
    <citation type="submission" date="2016-11" db="UniProtKB">
        <authorList>
            <consortium name="WormBaseParasite"/>
        </authorList>
    </citation>
    <scope>IDENTIFICATION</scope>
</reference>
<evidence type="ECO:0000313" key="3">
    <source>
        <dbReference type="Proteomes" id="UP000095284"/>
    </source>
</evidence>
<dbReference type="EMBL" id="CAJFDI010000005">
    <property type="protein sequence ID" value="CAD5230238.1"/>
    <property type="molecule type" value="Genomic_DNA"/>
</dbReference>
<evidence type="ECO:0000313" key="2">
    <source>
        <dbReference type="EMBL" id="CAD5230238.1"/>
    </source>
</evidence>
<evidence type="ECO:0000313" key="5">
    <source>
        <dbReference type="WBParaSite" id="BXY_0522500.1"/>
    </source>
</evidence>
<dbReference type="SUPFAM" id="SSF51445">
    <property type="entry name" value="(Trans)glycosidases"/>
    <property type="match status" value="1"/>
</dbReference>
<name>A0A1I7RWW2_BURXY</name>
<organism evidence="3 5">
    <name type="scientific">Bursaphelenchus xylophilus</name>
    <name type="common">Pinewood nematode worm</name>
    <name type="synonym">Aphelenchoides xylophilus</name>
    <dbReference type="NCBI Taxonomy" id="6326"/>
    <lineage>
        <taxon>Eukaryota</taxon>
        <taxon>Metazoa</taxon>
        <taxon>Ecdysozoa</taxon>
        <taxon>Nematoda</taxon>
        <taxon>Chromadorea</taxon>
        <taxon>Rhabditida</taxon>
        <taxon>Tylenchina</taxon>
        <taxon>Tylenchomorpha</taxon>
        <taxon>Aphelenchoidea</taxon>
        <taxon>Aphelenchoididae</taxon>
        <taxon>Bursaphelenchus</taxon>
    </lineage>
</organism>
<dbReference type="WBParaSite" id="BXY_0522500.1">
    <property type="protein sequence ID" value="BXY_0522500.1"/>
    <property type="gene ID" value="BXY_0522500"/>
</dbReference>
<dbReference type="InterPro" id="IPR051595">
    <property type="entry name" value="GH25_Enzymes"/>
</dbReference>
<dbReference type="Proteomes" id="UP000582659">
    <property type="component" value="Unassembled WGS sequence"/>
</dbReference>
<keyword evidence="4" id="KW-1185">Reference proteome</keyword>
<dbReference type="Gene3D" id="3.20.20.80">
    <property type="entry name" value="Glycosidases"/>
    <property type="match status" value="1"/>
</dbReference>
<keyword evidence="1" id="KW-0732">Signal</keyword>
<dbReference type="PANTHER" id="PTHR23208:SF36">
    <property type="entry name" value="LYSOZYME-RELATED"/>
    <property type="match status" value="1"/>
</dbReference>
<evidence type="ECO:0000256" key="1">
    <source>
        <dbReference type="SAM" id="SignalP"/>
    </source>
</evidence>
<reference evidence="2" key="2">
    <citation type="submission" date="2020-09" db="EMBL/GenBank/DDBJ databases">
        <authorList>
            <person name="Kikuchi T."/>
        </authorList>
    </citation>
    <scope>NUCLEOTIDE SEQUENCE</scope>
    <source>
        <strain evidence="2">Ka4C1</strain>
    </source>
</reference>
<feature type="chain" id="PRO_5035399625" evidence="1">
    <location>
        <begin position="17"/>
        <end position="258"/>
    </location>
</feature>